<feature type="transmembrane region" description="Helical" evidence="2">
    <location>
        <begin position="79"/>
        <end position="101"/>
    </location>
</feature>
<dbReference type="Proteomes" id="UP000660729">
    <property type="component" value="Unassembled WGS sequence"/>
</dbReference>
<evidence type="ECO:0000313" key="4">
    <source>
        <dbReference type="Proteomes" id="UP000660729"/>
    </source>
</evidence>
<feature type="transmembrane region" description="Helical" evidence="2">
    <location>
        <begin position="113"/>
        <end position="133"/>
    </location>
</feature>
<gene>
    <name evidence="3" type="ORF">HII31_07846</name>
</gene>
<keyword evidence="2" id="KW-0472">Membrane</keyword>
<evidence type="ECO:0000256" key="2">
    <source>
        <dbReference type="SAM" id="Phobius"/>
    </source>
</evidence>
<keyword evidence="2" id="KW-1133">Transmembrane helix</keyword>
<evidence type="ECO:0000256" key="1">
    <source>
        <dbReference type="SAM" id="MobiDB-lite"/>
    </source>
</evidence>
<reference evidence="3" key="1">
    <citation type="submission" date="2020-04" db="EMBL/GenBank/DDBJ databases">
        <title>Draft genome resource of the tomato pathogen Pseudocercospora fuligena.</title>
        <authorList>
            <person name="Zaccaron A."/>
        </authorList>
    </citation>
    <scope>NUCLEOTIDE SEQUENCE</scope>
    <source>
        <strain evidence="3">PF001</strain>
    </source>
</reference>
<dbReference type="EMBL" id="JABCIY010000168">
    <property type="protein sequence ID" value="KAF7190687.1"/>
    <property type="molecule type" value="Genomic_DNA"/>
</dbReference>
<sequence>MGFWDFFHNRYKLQVHIVQIILIVIAMGLSVPRLFLKNQPRTRANTIALGMGAKSLGFIAYQLLSEHVRAFKKWKSYKAYAILNGLDIPFWGAVAFLVMQANLKRCNGISCQLGWGVVGVGIVMNQLCVYMFLVTYREFRLYKQGHAPATFEKTRSGDDSRDMQLPTYVPPTQPKPSYTQHEVSRMESGQSGYSYPPPPRR</sequence>
<keyword evidence="4" id="KW-1185">Reference proteome</keyword>
<name>A0A8H6RHJ8_9PEZI</name>
<accession>A0A8H6RHJ8</accession>
<dbReference type="AlphaFoldDB" id="A0A8H6RHJ8"/>
<feature type="compositionally biased region" description="Basic and acidic residues" evidence="1">
    <location>
        <begin position="152"/>
        <end position="162"/>
    </location>
</feature>
<feature type="compositionally biased region" description="Polar residues" evidence="1">
    <location>
        <begin position="175"/>
        <end position="193"/>
    </location>
</feature>
<comment type="caution">
    <text evidence="3">The sequence shown here is derived from an EMBL/GenBank/DDBJ whole genome shotgun (WGS) entry which is preliminary data.</text>
</comment>
<organism evidence="3 4">
    <name type="scientific">Pseudocercospora fuligena</name>
    <dbReference type="NCBI Taxonomy" id="685502"/>
    <lineage>
        <taxon>Eukaryota</taxon>
        <taxon>Fungi</taxon>
        <taxon>Dikarya</taxon>
        <taxon>Ascomycota</taxon>
        <taxon>Pezizomycotina</taxon>
        <taxon>Dothideomycetes</taxon>
        <taxon>Dothideomycetidae</taxon>
        <taxon>Mycosphaerellales</taxon>
        <taxon>Mycosphaerellaceae</taxon>
        <taxon>Pseudocercospora</taxon>
    </lineage>
</organism>
<keyword evidence="2" id="KW-0812">Transmembrane</keyword>
<proteinExistence type="predicted"/>
<evidence type="ECO:0000313" key="3">
    <source>
        <dbReference type="EMBL" id="KAF7190687.1"/>
    </source>
</evidence>
<dbReference type="OrthoDB" id="3436860at2759"/>
<protein>
    <submittedName>
        <fullName evidence="3">Uncharacterized protein</fullName>
    </submittedName>
</protein>
<feature type="region of interest" description="Disordered" evidence="1">
    <location>
        <begin position="151"/>
        <end position="201"/>
    </location>
</feature>
<feature type="transmembrane region" description="Helical" evidence="2">
    <location>
        <begin position="16"/>
        <end position="36"/>
    </location>
</feature>